<evidence type="ECO:0000313" key="3">
    <source>
        <dbReference type="EMBL" id="MDA0138969.1"/>
    </source>
</evidence>
<comment type="caution">
    <text evidence="3">The sequence shown here is derived from an EMBL/GenBank/DDBJ whole genome shotgun (WGS) entry which is preliminary data.</text>
</comment>
<accession>A0ABT4RKA6</accession>
<reference evidence="3" key="1">
    <citation type="submission" date="2022-10" db="EMBL/GenBank/DDBJ databases">
        <title>The WGS of Solirubrobacter sp. CPCC 204708.</title>
        <authorList>
            <person name="Jiang Z."/>
        </authorList>
    </citation>
    <scope>NUCLEOTIDE SEQUENCE</scope>
    <source>
        <strain evidence="3">CPCC 204708</strain>
    </source>
</reference>
<feature type="domain" description="AbiEi antitoxin N-terminal" evidence="2">
    <location>
        <begin position="3"/>
        <end position="49"/>
    </location>
</feature>
<dbReference type="InterPro" id="IPR007569">
    <property type="entry name" value="DUF559"/>
</dbReference>
<sequence>MDQAIAALAERQHGLITTAQLARIGLDTAALTKRARAGRLRRVYRAVYSVGPLSRDAELMAVALLGGPDTLISHWAGAELLDLTRRRAPLIDALVPSKRQSPPGTKFHRATIDPRDRTDRRGIPVTTVARLIVDLTDVVTVPHEITAVIREAAFKGLYSLLATQDAIERNLGRKIRTAREAIELYESGSAGTRSREEVKAITLLKAAGLPEPLVNTRLLGEEVDFHWPARKLVIELDGPGHSRAPIRRDDARRDRLLRDAGWTIERVSEPEDVVQRLLARAV</sequence>
<dbReference type="EMBL" id="JAPCID010000020">
    <property type="protein sequence ID" value="MDA0138969.1"/>
    <property type="molecule type" value="Genomic_DNA"/>
</dbReference>
<dbReference type="Gene3D" id="3.40.960.10">
    <property type="entry name" value="VSR Endonuclease"/>
    <property type="match status" value="1"/>
</dbReference>
<gene>
    <name evidence="3" type="ORF">OJ962_15815</name>
</gene>
<evidence type="ECO:0000259" key="2">
    <source>
        <dbReference type="Pfam" id="PF13338"/>
    </source>
</evidence>
<keyword evidence="4" id="KW-1185">Reference proteome</keyword>
<evidence type="ECO:0000313" key="4">
    <source>
        <dbReference type="Proteomes" id="UP001147700"/>
    </source>
</evidence>
<dbReference type="SUPFAM" id="SSF52980">
    <property type="entry name" value="Restriction endonuclease-like"/>
    <property type="match status" value="1"/>
</dbReference>
<feature type="domain" description="DUF559" evidence="1">
    <location>
        <begin position="223"/>
        <end position="269"/>
    </location>
</feature>
<protein>
    <submittedName>
        <fullName evidence="3">Type IV toxin-antitoxin system AbiEi family antitoxin domain-containing protein</fullName>
    </submittedName>
</protein>
<proteinExistence type="predicted"/>
<dbReference type="InterPro" id="IPR011335">
    <property type="entry name" value="Restrct_endonuc-II-like"/>
</dbReference>
<organism evidence="3 4">
    <name type="scientific">Solirubrobacter deserti</name>
    <dbReference type="NCBI Taxonomy" id="2282478"/>
    <lineage>
        <taxon>Bacteria</taxon>
        <taxon>Bacillati</taxon>
        <taxon>Actinomycetota</taxon>
        <taxon>Thermoleophilia</taxon>
        <taxon>Solirubrobacterales</taxon>
        <taxon>Solirubrobacteraceae</taxon>
        <taxon>Solirubrobacter</taxon>
    </lineage>
</organism>
<dbReference type="RefSeq" id="WP_202954438.1">
    <property type="nucleotide sequence ID" value="NZ_JAPCID010000020.1"/>
</dbReference>
<dbReference type="Proteomes" id="UP001147700">
    <property type="component" value="Unassembled WGS sequence"/>
</dbReference>
<dbReference type="Pfam" id="PF13338">
    <property type="entry name" value="AbiEi_4"/>
    <property type="match status" value="1"/>
</dbReference>
<name>A0ABT4RKA6_9ACTN</name>
<dbReference type="InterPro" id="IPR025159">
    <property type="entry name" value="AbiEi_N"/>
</dbReference>
<evidence type="ECO:0000259" key="1">
    <source>
        <dbReference type="Pfam" id="PF04480"/>
    </source>
</evidence>
<dbReference type="Pfam" id="PF04480">
    <property type="entry name" value="DUF559"/>
    <property type="match status" value="1"/>
</dbReference>